<sequence>MTWGARILAAPVHLYRATFSPLVGFSCRYQPTCSAYALEALEMHGALRGGWLTFRRLLRCHPLGGHGWDPVPERRPR</sequence>
<dbReference type="OrthoDB" id="9801753at2"/>
<comment type="subcellular location">
    <subcellularLocation>
        <location evidence="1">Cell membrane</location>
        <topology evidence="1">Peripheral membrane protein</topology>
        <orientation evidence="1">Cytoplasmic side</orientation>
    </subcellularLocation>
</comment>
<dbReference type="RefSeq" id="WP_106161113.1">
    <property type="nucleotide sequence ID" value="NZ_PVTT01000002.1"/>
</dbReference>
<dbReference type="Pfam" id="PF01809">
    <property type="entry name" value="YidD"/>
    <property type="match status" value="1"/>
</dbReference>
<evidence type="ECO:0000313" key="2">
    <source>
        <dbReference type="EMBL" id="PRY93526.1"/>
    </source>
</evidence>
<dbReference type="AlphaFoldDB" id="A0A2T0X3J8"/>
<dbReference type="Proteomes" id="UP000238801">
    <property type="component" value="Unassembled WGS sequence"/>
</dbReference>
<dbReference type="PANTHER" id="PTHR33383:SF1">
    <property type="entry name" value="MEMBRANE PROTEIN INSERTION EFFICIENCY FACTOR-RELATED"/>
    <property type="match status" value="1"/>
</dbReference>
<evidence type="ECO:0000256" key="1">
    <source>
        <dbReference type="HAMAP-Rule" id="MF_00386"/>
    </source>
</evidence>
<organism evidence="2 3">
    <name type="scientific">Hasllibacter halocynthiae</name>
    <dbReference type="NCBI Taxonomy" id="595589"/>
    <lineage>
        <taxon>Bacteria</taxon>
        <taxon>Pseudomonadati</taxon>
        <taxon>Pseudomonadota</taxon>
        <taxon>Alphaproteobacteria</taxon>
        <taxon>Rhodobacterales</taxon>
        <taxon>Roseobacteraceae</taxon>
        <taxon>Hasllibacter</taxon>
    </lineage>
</organism>
<reference evidence="2 3" key="1">
    <citation type="submission" date="2018-03" db="EMBL/GenBank/DDBJ databases">
        <title>Genomic Encyclopedia of Archaeal and Bacterial Type Strains, Phase II (KMG-II): from individual species to whole genera.</title>
        <authorList>
            <person name="Goeker M."/>
        </authorList>
    </citation>
    <scope>NUCLEOTIDE SEQUENCE [LARGE SCALE GENOMIC DNA]</scope>
    <source>
        <strain evidence="2 3">DSM 29318</strain>
    </source>
</reference>
<comment type="function">
    <text evidence="1">Could be involved in insertion of integral membrane proteins into the membrane.</text>
</comment>
<dbReference type="PANTHER" id="PTHR33383">
    <property type="entry name" value="MEMBRANE PROTEIN INSERTION EFFICIENCY FACTOR-RELATED"/>
    <property type="match status" value="1"/>
</dbReference>
<keyword evidence="1" id="KW-0472">Membrane</keyword>
<dbReference type="EMBL" id="PVTT01000002">
    <property type="protein sequence ID" value="PRY93526.1"/>
    <property type="molecule type" value="Genomic_DNA"/>
</dbReference>
<gene>
    <name evidence="2" type="ORF">BCF33_2397</name>
</gene>
<accession>A0A2T0X3J8</accession>
<dbReference type="InterPro" id="IPR002696">
    <property type="entry name" value="Membr_insert_effic_factor_YidD"/>
</dbReference>
<dbReference type="GO" id="GO:0005886">
    <property type="term" value="C:plasma membrane"/>
    <property type="evidence" value="ECO:0007669"/>
    <property type="project" value="UniProtKB-SubCell"/>
</dbReference>
<comment type="similarity">
    <text evidence="1">Belongs to the UPF0161 family.</text>
</comment>
<name>A0A2T0X3J8_9RHOB</name>
<dbReference type="PROSITE" id="PS51257">
    <property type="entry name" value="PROKAR_LIPOPROTEIN"/>
    <property type="match status" value="1"/>
</dbReference>
<dbReference type="NCBIfam" id="TIGR00278">
    <property type="entry name" value="membrane protein insertion efficiency factor YidD"/>
    <property type="match status" value="1"/>
</dbReference>
<dbReference type="SMART" id="SM01234">
    <property type="entry name" value="Haemolytic"/>
    <property type="match status" value="1"/>
</dbReference>
<protein>
    <recommendedName>
        <fullName evidence="1">Putative membrane protein insertion efficiency factor</fullName>
    </recommendedName>
</protein>
<dbReference type="HAMAP" id="MF_00386">
    <property type="entry name" value="UPF0161_YidD"/>
    <property type="match status" value="1"/>
</dbReference>
<evidence type="ECO:0000313" key="3">
    <source>
        <dbReference type="Proteomes" id="UP000238801"/>
    </source>
</evidence>
<proteinExistence type="inferred from homology"/>
<comment type="caution">
    <text evidence="2">The sequence shown here is derived from an EMBL/GenBank/DDBJ whole genome shotgun (WGS) entry which is preliminary data.</text>
</comment>
<keyword evidence="1" id="KW-1003">Cell membrane</keyword>
<keyword evidence="3" id="KW-1185">Reference proteome</keyword>